<dbReference type="Proteomes" id="UP000305881">
    <property type="component" value="Chromosome"/>
</dbReference>
<dbReference type="PANTHER" id="PTHR34322:SF2">
    <property type="entry name" value="TRANSPOSASE IS200-LIKE DOMAIN-CONTAINING PROTEIN"/>
    <property type="match status" value="1"/>
</dbReference>
<dbReference type="OrthoDB" id="9814067at2"/>
<evidence type="ECO:0000313" key="2">
    <source>
        <dbReference type="EMBL" id="QCW82921.1"/>
    </source>
</evidence>
<sequence>MTRPIRIEFSGAFYHVTSRGDRRENIYEDDEDRLQFLDVLKRVVEDFNWVCHAYCLMTNHYHLVIETPDANLSKGMRQLNGVFTQTSNRRHGRVGHLFQGRYKAILVDGESYLLELTRYVVLNPVRAGMVTSPGDWVWSSYRAMTGEAPAPSWLATDGLLAQFSTHRNTAIKRYREFVMQGGDQESIWQALKRQIFLGDDTFVTRMQGKIKEKSNDVNFPKAQRRAPALPLAEYQKTCASRNEAIISAYATGEYSYQQIADFFDLHFTTVGKIVRATKLKR</sequence>
<dbReference type="InterPro" id="IPR002686">
    <property type="entry name" value="Transposase_17"/>
</dbReference>
<gene>
    <name evidence="2" type="ORF">EQU24_12220</name>
</gene>
<proteinExistence type="predicted"/>
<dbReference type="SUPFAM" id="SSF143422">
    <property type="entry name" value="Transposase IS200-like"/>
    <property type="match status" value="1"/>
</dbReference>
<dbReference type="RefSeq" id="WP_017839231.1">
    <property type="nucleotide sequence ID" value="NZ_CP035467.1"/>
</dbReference>
<dbReference type="Pfam" id="PF01797">
    <property type="entry name" value="Y1_Tnp"/>
    <property type="match status" value="1"/>
</dbReference>
<name>A0A4P9URF5_METBY</name>
<keyword evidence="3" id="KW-1185">Reference proteome</keyword>
<evidence type="ECO:0000313" key="3">
    <source>
        <dbReference type="Proteomes" id="UP000305881"/>
    </source>
</evidence>
<evidence type="ECO:0000259" key="1">
    <source>
        <dbReference type="SMART" id="SM01321"/>
    </source>
</evidence>
<dbReference type="SMART" id="SM01321">
    <property type="entry name" value="Y1_Tnp"/>
    <property type="match status" value="1"/>
</dbReference>
<dbReference type="AlphaFoldDB" id="A0A4P9URF5"/>
<dbReference type="Gene3D" id="3.30.70.1290">
    <property type="entry name" value="Transposase IS200-like"/>
    <property type="match status" value="1"/>
</dbReference>
<dbReference type="GO" id="GO:0006313">
    <property type="term" value="P:DNA transposition"/>
    <property type="evidence" value="ECO:0007669"/>
    <property type="project" value="InterPro"/>
</dbReference>
<feature type="domain" description="Transposase IS200-like" evidence="1">
    <location>
        <begin position="9"/>
        <end position="123"/>
    </location>
</feature>
<dbReference type="GO" id="GO:0003677">
    <property type="term" value="F:DNA binding"/>
    <property type="evidence" value="ECO:0007669"/>
    <property type="project" value="InterPro"/>
</dbReference>
<organism evidence="2 3">
    <name type="scientific">Methylotuvimicrobium buryatense</name>
    <name type="common">Methylomicrobium buryatense</name>
    <dbReference type="NCBI Taxonomy" id="95641"/>
    <lineage>
        <taxon>Bacteria</taxon>
        <taxon>Pseudomonadati</taxon>
        <taxon>Pseudomonadota</taxon>
        <taxon>Gammaproteobacteria</taxon>
        <taxon>Methylococcales</taxon>
        <taxon>Methylococcaceae</taxon>
        <taxon>Methylotuvimicrobium</taxon>
    </lineage>
</organism>
<dbReference type="KEGG" id="mbur:EQU24_12220"/>
<dbReference type="NCBIfam" id="NF047646">
    <property type="entry name" value="REP_Tyr_transpos"/>
    <property type="match status" value="1"/>
</dbReference>
<reference evidence="3" key="1">
    <citation type="journal article" date="2019" name="J. Bacteriol.">
        <title>A Mutagenic Screen Identifies a TonB-Dependent Receptor Required for the Lanthanide Metal Switch in the Type I Methanotroph 'Methylotuvimicrobium buryatense' 5GB1C.</title>
        <authorList>
            <person name="Groom J.D."/>
            <person name="Ford S.M."/>
            <person name="Pesesky M.W."/>
            <person name="Lidstrom M.E."/>
        </authorList>
    </citation>
    <scope>NUCLEOTIDE SEQUENCE [LARGE SCALE GENOMIC DNA]</scope>
    <source>
        <strain evidence="3">5GB1C</strain>
    </source>
</reference>
<dbReference type="PANTHER" id="PTHR34322">
    <property type="entry name" value="TRANSPOSASE, Y1_TNP DOMAIN-CONTAINING"/>
    <property type="match status" value="1"/>
</dbReference>
<accession>A0A4P9URF5</accession>
<dbReference type="GO" id="GO:0004803">
    <property type="term" value="F:transposase activity"/>
    <property type="evidence" value="ECO:0007669"/>
    <property type="project" value="InterPro"/>
</dbReference>
<protein>
    <submittedName>
        <fullName evidence="2">Transposase</fullName>
    </submittedName>
</protein>
<dbReference type="InterPro" id="IPR036515">
    <property type="entry name" value="Transposase_17_sf"/>
</dbReference>
<dbReference type="EMBL" id="CP035467">
    <property type="protein sequence ID" value="QCW82921.1"/>
    <property type="molecule type" value="Genomic_DNA"/>
</dbReference>